<dbReference type="AlphaFoldDB" id="B0C564"/>
<dbReference type="eggNOG" id="COG3634">
    <property type="taxonomic scope" value="Bacteria"/>
</dbReference>
<dbReference type="EMBL" id="CP000828">
    <property type="protein sequence ID" value="ABW26304.1"/>
    <property type="molecule type" value="Genomic_DNA"/>
</dbReference>
<name>B0C564_ACAM1</name>
<reference evidence="2 3" key="1">
    <citation type="journal article" date="2008" name="Proc. Natl. Acad. Sci. U.S.A.">
        <title>Niche adaptation and genome expansion in the chlorophyll d-producing cyanobacterium Acaryochloris marina.</title>
        <authorList>
            <person name="Swingley W.D."/>
            <person name="Chen M."/>
            <person name="Cheung P.C."/>
            <person name="Conrad A.L."/>
            <person name="Dejesa L.C."/>
            <person name="Hao J."/>
            <person name="Honchak B.M."/>
            <person name="Karbach L.E."/>
            <person name="Kurdoglu A."/>
            <person name="Lahiri S."/>
            <person name="Mastrian S.D."/>
            <person name="Miyashita H."/>
            <person name="Page L."/>
            <person name="Ramakrishna P."/>
            <person name="Satoh S."/>
            <person name="Sattley W.M."/>
            <person name="Shimada Y."/>
            <person name="Taylor H.L."/>
            <person name="Tomo T."/>
            <person name="Tsuchiya T."/>
            <person name="Wang Z.T."/>
            <person name="Raymond J."/>
            <person name="Mimuro M."/>
            <person name="Blankenship R.E."/>
            <person name="Touchman J.W."/>
        </authorList>
    </citation>
    <scope>NUCLEOTIDE SEQUENCE [LARGE SCALE GENOMIC DNA]</scope>
    <source>
        <strain evidence="3">MBIC 11017</strain>
    </source>
</reference>
<dbReference type="Proteomes" id="UP000000268">
    <property type="component" value="Chromosome"/>
</dbReference>
<gene>
    <name evidence="2" type="ordered locus">AM1_1267</name>
</gene>
<organism evidence="2 3">
    <name type="scientific">Acaryochloris marina (strain MBIC 11017)</name>
    <dbReference type="NCBI Taxonomy" id="329726"/>
    <lineage>
        <taxon>Bacteria</taxon>
        <taxon>Bacillati</taxon>
        <taxon>Cyanobacteriota</taxon>
        <taxon>Cyanophyceae</taxon>
        <taxon>Acaryochloridales</taxon>
        <taxon>Acaryochloridaceae</taxon>
        <taxon>Acaryochloris</taxon>
    </lineage>
</organism>
<feature type="compositionally biased region" description="Pro residues" evidence="1">
    <location>
        <begin position="22"/>
        <end position="36"/>
    </location>
</feature>
<evidence type="ECO:0000256" key="1">
    <source>
        <dbReference type="SAM" id="MobiDB-lite"/>
    </source>
</evidence>
<dbReference type="HOGENOM" id="CLU_887457_0_0_3"/>
<dbReference type="STRING" id="329726.AM1_1267"/>
<evidence type="ECO:0000313" key="2">
    <source>
        <dbReference type="EMBL" id="ABW26304.1"/>
    </source>
</evidence>
<protein>
    <submittedName>
        <fullName evidence="2">Uncharacterized protein</fullName>
    </submittedName>
</protein>
<feature type="region of interest" description="Disordered" evidence="1">
    <location>
        <begin position="1"/>
        <end position="46"/>
    </location>
</feature>
<sequence>MRTYDSRKKKPFIRTAAHQPEVSPPSRLPDIQPPTPSAKSNEAGLAAWEEQRQKWARLGNPLMDTIPNGAGPKPWLQKKRSSDFQVGFNTIGGATSISTTNTNKVVIQRAETDDEDETSSASIKDSYPYNETTEALINAETKPEQDTYTTQIPMAYTAYHVEFEHCGMYTTGLSDCIAVAVLGDFHQESGNYLKMAMTHIPGGNLNQFADKNSPEKMSEYATQVKEVLFMANGSGAKLLVALNSGYTKEPSKKNFENHPVMVDLIQKIGTPTILDTTSELYIYRNGEFATAYDSKKHQEALLEWAVYHQQQAN</sequence>
<dbReference type="KEGG" id="amr:AM1_1267"/>
<proteinExistence type="predicted"/>
<evidence type="ECO:0000313" key="3">
    <source>
        <dbReference type="Proteomes" id="UP000000268"/>
    </source>
</evidence>
<accession>B0C564</accession>
<keyword evidence="3" id="KW-1185">Reference proteome</keyword>